<evidence type="ECO:0000313" key="1">
    <source>
        <dbReference type="EMBL" id="CAG5084021.1"/>
    </source>
</evidence>
<dbReference type="InterPro" id="IPR045507">
    <property type="entry name" value="DUF6483"/>
</dbReference>
<accession>A0ABN7RR34</accession>
<evidence type="ECO:0000313" key="2">
    <source>
        <dbReference type="Proteomes" id="UP000681526"/>
    </source>
</evidence>
<gene>
    <name evidence="1" type="primary">txxe 1623</name>
    <name evidence="1" type="ORF">TXXE_07435</name>
</gene>
<evidence type="ECO:0008006" key="3">
    <source>
        <dbReference type="Google" id="ProtNLM"/>
    </source>
</evidence>
<comment type="caution">
    <text evidence="1">The sequence shown here is derived from an EMBL/GenBank/DDBJ whole genome shotgun (WGS) entry which is preliminary data.</text>
</comment>
<reference evidence="1 2" key="1">
    <citation type="submission" date="2021-04" db="EMBL/GenBank/DDBJ databases">
        <authorList>
            <person name="Rakotoarivonina H."/>
        </authorList>
    </citation>
    <scope>NUCLEOTIDE SEQUENCE [LARGE SCALE GENOMIC DNA]</scope>
    <source>
        <strain evidence="1 2">XE</strain>
    </source>
</reference>
<keyword evidence="2" id="KW-1185">Reference proteome</keyword>
<organism evidence="1 2">
    <name type="scientific">Thermobacillus xylanilyticus</name>
    <dbReference type="NCBI Taxonomy" id="76633"/>
    <lineage>
        <taxon>Bacteria</taxon>
        <taxon>Bacillati</taxon>
        <taxon>Bacillota</taxon>
        <taxon>Bacilli</taxon>
        <taxon>Bacillales</taxon>
        <taxon>Paenibacillaceae</taxon>
        <taxon>Thermobacillus</taxon>
    </lineage>
</organism>
<protein>
    <recommendedName>
        <fullName evidence="3">Tetratricopeptide repeat protein</fullName>
    </recommendedName>
</protein>
<sequence length="222" mass="24614">MFQRDYIMRMIAQAAEAAGTILGLRRRQEQEQALRFIDDWLERHLRLRLDLVDRLSADDLAQLHTTAGVPDAGAIIAVARLLREAAAVADAGGDEELAYRRRLKALGLNLRVSAEKPDDAALDPDEEAEALLAELAAWELPPSLTLGLAHWCERRGRYAEAENWLYEWLESEGADRKTAVAFYKRLLKLPDERLAGGGLPREEAEAGLAALDAEESGTDKEG</sequence>
<dbReference type="EMBL" id="CAJRAY010000033">
    <property type="protein sequence ID" value="CAG5084021.1"/>
    <property type="molecule type" value="Genomic_DNA"/>
</dbReference>
<dbReference type="Proteomes" id="UP000681526">
    <property type="component" value="Unassembled WGS sequence"/>
</dbReference>
<dbReference type="Pfam" id="PF20092">
    <property type="entry name" value="DUF6483"/>
    <property type="match status" value="1"/>
</dbReference>
<name>A0ABN7RR34_THEXY</name>
<dbReference type="RefSeq" id="WP_213484066.1">
    <property type="nucleotide sequence ID" value="NZ_CAJRAY010000033.1"/>
</dbReference>
<proteinExistence type="predicted"/>